<evidence type="ECO:0000256" key="12">
    <source>
        <dbReference type="RuleBase" id="RU003750"/>
    </source>
</evidence>
<feature type="transmembrane region" description="Helical" evidence="13">
    <location>
        <begin position="100"/>
        <end position="122"/>
    </location>
</feature>
<keyword evidence="9" id="KW-0594">Phospholipid biosynthesis</keyword>
<organism evidence="14 15">
    <name type="scientific">Pseudonocardia eucalypti</name>
    <dbReference type="NCBI Taxonomy" id="648755"/>
    <lineage>
        <taxon>Bacteria</taxon>
        <taxon>Bacillati</taxon>
        <taxon>Actinomycetota</taxon>
        <taxon>Actinomycetes</taxon>
        <taxon>Pseudonocardiales</taxon>
        <taxon>Pseudonocardiaceae</taxon>
        <taxon>Pseudonocardia</taxon>
    </lineage>
</organism>
<evidence type="ECO:0000256" key="5">
    <source>
        <dbReference type="ARBA" id="ARBA00022692"/>
    </source>
</evidence>
<evidence type="ECO:0000256" key="7">
    <source>
        <dbReference type="ARBA" id="ARBA00023098"/>
    </source>
</evidence>
<feature type="transmembrane region" description="Helical" evidence="13">
    <location>
        <begin position="166"/>
        <end position="185"/>
    </location>
</feature>
<evidence type="ECO:0000256" key="13">
    <source>
        <dbReference type="SAM" id="Phobius"/>
    </source>
</evidence>
<dbReference type="InterPro" id="IPR050324">
    <property type="entry name" value="CDP-alcohol_PTase-I"/>
</dbReference>
<proteinExistence type="inferred from homology"/>
<evidence type="ECO:0000256" key="6">
    <source>
        <dbReference type="ARBA" id="ARBA00022989"/>
    </source>
</evidence>
<evidence type="ECO:0000256" key="4">
    <source>
        <dbReference type="ARBA" id="ARBA00022679"/>
    </source>
</evidence>
<reference evidence="15" key="1">
    <citation type="journal article" date="2019" name="Int. J. Syst. Evol. Microbiol.">
        <title>The Global Catalogue of Microorganisms (GCM) 10K type strain sequencing project: providing services to taxonomists for standard genome sequencing and annotation.</title>
        <authorList>
            <consortium name="The Broad Institute Genomics Platform"/>
            <consortium name="The Broad Institute Genome Sequencing Center for Infectious Disease"/>
            <person name="Wu L."/>
            <person name="Ma J."/>
        </authorList>
    </citation>
    <scope>NUCLEOTIDE SEQUENCE [LARGE SCALE GENOMIC DNA]</scope>
    <source>
        <strain evidence="15">JCM 18303</strain>
    </source>
</reference>
<name>A0ABP9QUJ6_9PSEU</name>
<keyword evidence="7" id="KW-0443">Lipid metabolism</keyword>
<sequence length="204" mass="21722">MSEPTEPEAPLVNLANALTMLRLVLVPVFLAFLLVHDGQHTGWRLAAGGVFVVASLTDRFDGQIARSRGLVTRFGMIADPIADKALTGAALVGLSLLGELSWWVTTVIAVRELGVTALRFWVLRHGVIAASRGGKLKTLAQTIAIGFYLLPLTLVAPAALVGHARWWLMAIAVALTLVTGLDYVLRALRLRARGVAAARAVTGT</sequence>
<evidence type="ECO:0000256" key="2">
    <source>
        <dbReference type="ARBA" id="ARBA00010441"/>
    </source>
</evidence>
<dbReference type="NCBIfam" id="TIGR00560">
    <property type="entry name" value="pgsA"/>
    <property type="match status" value="1"/>
</dbReference>
<keyword evidence="10" id="KW-1208">Phospholipid metabolism</keyword>
<comment type="subcellular location">
    <subcellularLocation>
        <location evidence="1">Membrane</location>
        <topology evidence="1">Multi-pass membrane protein</topology>
    </subcellularLocation>
</comment>
<dbReference type="PIRSF" id="PIRSF000847">
    <property type="entry name" value="Phos_ph_gly_syn"/>
    <property type="match status" value="1"/>
</dbReference>
<gene>
    <name evidence="14" type="primary">pgsA</name>
    <name evidence="14" type="ORF">GCM10023321_60990</name>
</gene>
<dbReference type="InterPro" id="IPR048254">
    <property type="entry name" value="CDP_ALCOHOL_P_TRANSF_CS"/>
</dbReference>
<keyword evidence="4 12" id="KW-0808">Transferase</keyword>
<feature type="transmembrane region" description="Helical" evidence="13">
    <location>
        <begin position="143"/>
        <end position="160"/>
    </location>
</feature>
<dbReference type="PANTHER" id="PTHR14269">
    <property type="entry name" value="CDP-DIACYLGLYCEROL--GLYCEROL-3-PHOSPHATE 3-PHOSPHATIDYLTRANSFERASE-RELATED"/>
    <property type="match status" value="1"/>
</dbReference>
<comment type="caution">
    <text evidence="14">The sequence shown here is derived from an EMBL/GenBank/DDBJ whole genome shotgun (WGS) entry which is preliminary data.</text>
</comment>
<protein>
    <recommendedName>
        <fullName evidence="11">CDP-diacylglycerol--glycerol-3-phosphate 3-phosphatidyltransferase</fullName>
        <ecNumber evidence="11">2.7.8.5</ecNumber>
    </recommendedName>
</protein>
<dbReference type="RefSeq" id="WP_345703265.1">
    <property type="nucleotide sequence ID" value="NZ_BAABJP010000039.1"/>
</dbReference>
<dbReference type="Pfam" id="PF01066">
    <property type="entry name" value="CDP-OH_P_transf"/>
    <property type="match status" value="1"/>
</dbReference>
<evidence type="ECO:0000256" key="9">
    <source>
        <dbReference type="ARBA" id="ARBA00023209"/>
    </source>
</evidence>
<evidence type="ECO:0000313" key="14">
    <source>
        <dbReference type="EMBL" id="GAA5167813.1"/>
    </source>
</evidence>
<dbReference type="InterPro" id="IPR004570">
    <property type="entry name" value="Phosphatidylglycerol_P_synth"/>
</dbReference>
<keyword evidence="15" id="KW-1185">Reference proteome</keyword>
<dbReference type="PANTHER" id="PTHR14269:SF52">
    <property type="entry name" value="PHOSPHATIDYLGLYCEROPHOSPHATE SYNTHASE-RELATED"/>
    <property type="match status" value="1"/>
</dbReference>
<dbReference type="PROSITE" id="PS00379">
    <property type="entry name" value="CDP_ALCOHOL_P_TRANSF"/>
    <property type="match status" value="1"/>
</dbReference>
<dbReference type="EC" id="2.7.8.5" evidence="11"/>
<keyword evidence="5 13" id="KW-0812">Transmembrane</keyword>
<feature type="transmembrane region" description="Helical" evidence="13">
    <location>
        <begin position="12"/>
        <end position="35"/>
    </location>
</feature>
<accession>A0ABP9QUJ6</accession>
<dbReference type="EMBL" id="BAABJP010000039">
    <property type="protein sequence ID" value="GAA5167813.1"/>
    <property type="molecule type" value="Genomic_DNA"/>
</dbReference>
<dbReference type="InterPro" id="IPR043130">
    <property type="entry name" value="CDP-OH_PTrfase_TM_dom"/>
</dbReference>
<evidence type="ECO:0000313" key="15">
    <source>
        <dbReference type="Proteomes" id="UP001428817"/>
    </source>
</evidence>
<dbReference type="Proteomes" id="UP001428817">
    <property type="component" value="Unassembled WGS sequence"/>
</dbReference>
<evidence type="ECO:0000256" key="10">
    <source>
        <dbReference type="ARBA" id="ARBA00023264"/>
    </source>
</evidence>
<dbReference type="InterPro" id="IPR000462">
    <property type="entry name" value="CDP-OH_P_trans"/>
</dbReference>
<evidence type="ECO:0000256" key="11">
    <source>
        <dbReference type="NCBIfam" id="TIGR00560"/>
    </source>
</evidence>
<keyword evidence="8 13" id="KW-0472">Membrane</keyword>
<keyword evidence="3" id="KW-0444">Lipid biosynthesis</keyword>
<comment type="similarity">
    <text evidence="2 12">Belongs to the CDP-alcohol phosphatidyltransferase class-I family.</text>
</comment>
<dbReference type="Gene3D" id="1.20.120.1760">
    <property type="match status" value="1"/>
</dbReference>
<evidence type="ECO:0000256" key="3">
    <source>
        <dbReference type="ARBA" id="ARBA00022516"/>
    </source>
</evidence>
<keyword evidence="6 13" id="KW-1133">Transmembrane helix</keyword>
<evidence type="ECO:0000256" key="8">
    <source>
        <dbReference type="ARBA" id="ARBA00023136"/>
    </source>
</evidence>
<evidence type="ECO:0000256" key="1">
    <source>
        <dbReference type="ARBA" id="ARBA00004141"/>
    </source>
</evidence>